<reference evidence="1" key="1">
    <citation type="submission" date="2015-07" db="EMBL/GenBank/DDBJ databases">
        <title>MeaNS - Measles Nucleotide Surveillance Program.</title>
        <authorList>
            <person name="Tran T."/>
            <person name="Druce J."/>
        </authorList>
    </citation>
    <scope>NUCLEOTIDE SEQUENCE</scope>
    <source>
        <strain evidence="1">UCB-OBI-ISO-001</strain>
        <tissue evidence="1">Gonad</tissue>
    </source>
</reference>
<evidence type="ECO:0000313" key="1">
    <source>
        <dbReference type="EMBL" id="KOF71591.1"/>
    </source>
</evidence>
<dbReference type="AlphaFoldDB" id="A0A0L8G3I9"/>
<accession>A0A0L8G3I9</accession>
<organism evidence="1">
    <name type="scientific">Octopus bimaculoides</name>
    <name type="common">California two-spotted octopus</name>
    <dbReference type="NCBI Taxonomy" id="37653"/>
    <lineage>
        <taxon>Eukaryota</taxon>
        <taxon>Metazoa</taxon>
        <taxon>Spiralia</taxon>
        <taxon>Lophotrochozoa</taxon>
        <taxon>Mollusca</taxon>
        <taxon>Cephalopoda</taxon>
        <taxon>Coleoidea</taxon>
        <taxon>Octopodiformes</taxon>
        <taxon>Octopoda</taxon>
        <taxon>Incirrata</taxon>
        <taxon>Octopodidae</taxon>
        <taxon>Octopus</taxon>
    </lineage>
</organism>
<proteinExistence type="predicted"/>
<gene>
    <name evidence="1" type="ORF">OCBIM_22000869mg</name>
</gene>
<sequence>MTFCLSSKNVRLDVNLETAREVTPVCPQRYFMKVMLISIYVYFTCKHRLNECIHYHRSCIGCCHIKCFM</sequence>
<protein>
    <submittedName>
        <fullName evidence="1">Uncharacterized protein</fullName>
    </submittedName>
</protein>
<dbReference type="EMBL" id="KQ424096">
    <property type="protein sequence ID" value="KOF71591.1"/>
    <property type="molecule type" value="Genomic_DNA"/>
</dbReference>
<name>A0A0L8G3I9_OCTBM</name>